<dbReference type="Proteomes" id="UP001243623">
    <property type="component" value="Chromosome"/>
</dbReference>
<sequence>MKFKAILFDLDGTLLDTSGLIVDSFKHAFQIHYRKEVDVSKVHEFFGKSLRSAMEYLGPDKVDELIDTYREHNLKYHDELIDIFPNVVTTIEFLHKNNIKLGIVTSKTQKTAIRGLKIFGLDQYFPVVIGIEECMNPKPHPEPVQTAMRLLSVNSEECLMIGDSTADISSGKSAGVKTAAVKWTHVNWNNILGEKPDYVLENMEDLLYIME</sequence>
<dbReference type="InterPro" id="IPR036412">
    <property type="entry name" value="HAD-like_sf"/>
</dbReference>
<dbReference type="Pfam" id="PF13419">
    <property type="entry name" value="HAD_2"/>
    <property type="match status" value="1"/>
</dbReference>
<proteinExistence type="predicted"/>
<name>A0A9Y2EVW9_9FIRM</name>
<gene>
    <name evidence="1" type="primary">ppaX</name>
    <name evidence="1" type="ORF">P3F81_05745</name>
</gene>
<dbReference type="InterPro" id="IPR023214">
    <property type="entry name" value="HAD_sf"/>
</dbReference>
<dbReference type="KEGG" id="sgbi:P3F81_05745"/>
<dbReference type="SFLD" id="SFLDS00003">
    <property type="entry name" value="Haloacid_Dehalogenase"/>
    <property type="match status" value="1"/>
</dbReference>
<evidence type="ECO:0000313" key="2">
    <source>
        <dbReference type="Proteomes" id="UP001243623"/>
    </source>
</evidence>
<keyword evidence="1" id="KW-0378">Hydrolase</keyword>
<dbReference type="RefSeq" id="WP_147668319.1">
    <property type="nucleotide sequence ID" value="NZ_CP120678.1"/>
</dbReference>
<accession>A0A9Y2EVW9</accession>
<dbReference type="SUPFAM" id="SSF56784">
    <property type="entry name" value="HAD-like"/>
    <property type="match status" value="1"/>
</dbReference>
<dbReference type="AlphaFoldDB" id="A0A9Y2EVW9"/>
<evidence type="ECO:0000313" key="1">
    <source>
        <dbReference type="EMBL" id="WIW71794.1"/>
    </source>
</evidence>
<dbReference type="InterPro" id="IPR041492">
    <property type="entry name" value="HAD_2"/>
</dbReference>
<keyword evidence="2" id="KW-1185">Reference proteome</keyword>
<dbReference type="GO" id="GO:0006281">
    <property type="term" value="P:DNA repair"/>
    <property type="evidence" value="ECO:0007669"/>
    <property type="project" value="TreeGrafter"/>
</dbReference>
<organism evidence="1 2">
    <name type="scientific">Selenobaculum gibii</name>
    <dbReference type="NCBI Taxonomy" id="3054208"/>
    <lineage>
        <taxon>Bacteria</taxon>
        <taxon>Bacillati</taxon>
        <taxon>Bacillota</taxon>
        <taxon>Negativicutes</taxon>
        <taxon>Selenomonadales</taxon>
        <taxon>Selenomonadaceae</taxon>
        <taxon>Selenobaculum</taxon>
    </lineage>
</organism>
<dbReference type="PANTHER" id="PTHR43434:SF26">
    <property type="entry name" value="PYROPHOSPHATASE PPAX"/>
    <property type="match status" value="1"/>
</dbReference>
<dbReference type="InterPro" id="IPR023198">
    <property type="entry name" value="PGP-like_dom2"/>
</dbReference>
<dbReference type="NCBIfam" id="TIGR01509">
    <property type="entry name" value="HAD-SF-IA-v3"/>
    <property type="match status" value="1"/>
</dbReference>
<dbReference type="SFLD" id="SFLDG01129">
    <property type="entry name" value="C1.5:_HAD__Beta-PGM__Phosphata"/>
    <property type="match status" value="1"/>
</dbReference>
<dbReference type="Gene3D" id="1.10.150.240">
    <property type="entry name" value="Putative phosphatase, domain 2"/>
    <property type="match status" value="1"/>
</dbReference>
<dbReference type="InterPro" id="IPR006439">
    <property type="entry name" value="HAD-SF_hydro_IA"/>
</dbReference>
<dbReference type="PANTHER" id="PTHR43434">
    <property type="entry name" value="PHOSPHOGLYCOLATE PHOSPHATASE"/>
    <property type="match status" value="1"/>
</dbReference>
<dbReference type="InterPro" id="IPR050155">
    <property type="entry name" value="HAD-like_hydrolase_sf"/>
</dbReference>
<dbReference type="EC" id="3.6.1.1" evidence="1"/>
<dbReference type="GO" id="GO:0005829">
    <property type="term" value="C:cytosol"/>
    <property type="evidence" value="ECO:0007669"/>
    <property type="project" value="TreeGrafter"/>
</dbReference>
<dbReference type="GO" id="GO:0004427">
    <property type="term" value="F:inorganic diphosphate phosphatase activity"/>
    <property type="evidence" value="ECO:0007669"/>
    <property type="project" value="UniProtKB-EC"/>
</dbReference>
<dbReference type="FunFam" id="3.40.50.1000:FF:000022">
    <property type="entry name" value="Phosphoglycolate phosphatase"/>
    <property type="match status" value="1"/>
</dbReference>
<dbReference type="NCBIfam" id="NF009804">
    <property type="entry name" value="PRK13288.1"/>
    <property type="match status" value="1"/>
</dbReference>
<dbReference type="SFLD" id="SFLDG01135">
    <property type="entry name" value="C1.5.6:_HAD__Beta-PGM__Phospha"/>
    <property type="match status" value="1"/>
</dbReference>
<protein>
    <submittedName>
        <fullName evidence="1">Pyrophosphatase PpaX</fullName>
        <ecNumber evidence="1">3.6.1.1</ecNumber>
    </submittedName>
</protein>
<dbReference type="GO" id="GO:0008967">
    <property type="term" value="F:phosphoglycolate phosphatase activity"/>
    <property type="evidence" value="ECO:0007669"/>
    <property type="project" value="TreeGrafter"/>
</dbReference>
<dbReference type="Gene3D" id="3.40.50.1000">
    <property type="entry name" value="HAD superfamily/HAD-like"/>
    <property type="match status" value="1"/>
</dbReference>
<dbReference type="EMBL" id="CP120678">
    <property type="protein sequence ID" value="WIW71794.1"/>
    <property type="molecule type" value="Genomic_DNA"/>
</dbReference>
<dbReference type="NCBIfam" id="TIGR01549">
    <property type="entry name" value="HAD-SF-IA-v1"/>
    <property type="match status" value="1"/>
</dbReference>
<reference evidence="1" key="1">
    <citation type="submission" date="2023-03" db="EMBL/GenBank/DDBJ databases">
        <title>Selenobaculum gbiensis gen. nov. sp. nov., a new bacterium isolated from the gut microbiota of IBD patient.</title>
        <authorList>
            <person name="Yeo S."/>
            <person name="Park H."/>
            <person name="Huh C.S."/>
        </authorList>
    </citation>
    <scope>NUCLEOTIDE SEQUENCE</scope>
    <source>
        <strain evidence="1">ICN-92133</strain>
    </source>
</reference>